<sequence length="295" mass="32480">MTEVSVMMTLFGEGRDGDTVRTVVDSWLDQDISCEVVIATDGDTRLGPEFAGRDDDRVRVVASSTETPSRGVLGNVAAEAAQGDWLYISDMDVVPLSRSYLRDAKAAAEAVGGFLAQPRMLRLVGMPPAGPPWRWALPDSSNTGCFVRRGELGELVNLPGETVFVWSDFDGQLWVDPPAQLAASRADEFSRRPALHWGAVLVDRQRFASVGGYCEQYVGWGCEDEDLLHKLTATAPAVKAWAQRGNLLCLHFEHGPARDTPEYETNRVRLEERRNSGAEAMIADDLRRTNASELR</sequence>
<dbReference type="Gene3D" id="3.90.550.10">
    <property type="entry name" value="Spore Coat Polysaccharide Biosynthesis Protein SpsA, Chain A"/>
    <property type="match status" value="1"/>
</dbReference>
<organism evidence="3 4">
    <name type="scientific">Saccharothrix ecbatanensis</name>
    <dbReference type="NCBI Taxonomy" id="1105145"/>
    <lineage>
        <taxon>Bacteria</taxon>
        <taxon>Bacillati</taxon>
        <taxon>Actinomycetota</taxon>
        <taxon>Actinomycetes</taxon>
        <taxon>Pseudonocardiales</taxon>
        <taxon>Pseudonocardiaceae</taxon>
        <taxon>Saccharothrix</taxon>
    </lineage>
</organism>
<dbReference type="AlphaFoldDB" id="A0A7W9LZQ2"/>
<gene>
    <name evidence="3" type="ORF">F4560_001710</name>
</gene>
<evidence type="ECO:0000259" key="2">
    <source>
        <dbReference type="Pfam" id="PF02709"/>
    </source>
</evidence>
<dbReference type="CDD" id="cd00761">
    <property type="entry name" value="Glyco_tranf_GTA_type"/>
    <property type="match status" value="1"/>
</dbReference>
<keyword evidence="1" id="KW-0808">Transferase</keyword>
<dbReference type="InterPro" id="IPR027791">
    <property type="entry name" value="Galactosyl_T_C"/>
</dbReference>
<dbReference type="Proteomes" id="UP000552097">
    <property type="component" value="Unassembled WGS sequence"/>
</dbReference>
<evidence type="ECO:0000313" key="4">
    <source>
        <dbReference type="Proteomes" id="UP000552097"/>
    </source>
</evidence>
<comment type="caution">
    <text evidence="3">The sequence shown here is derived from an EMBL/GenBank/DDBJ whole genome shotgun (WGS) entry which is preliminary data.</text>
</comment>
<reference evidence="3 4" key="1">
    <citation type="submission" date="2020-08" db="EMBL/GenBank/DDBJ databases">
        <title>Sequencing the genomes of 1000 actinobacteria strains.</title>
        <authorList>
            <person name="Klenk H.-P."/>
        </authorList>
    </citation>
    <scope>NUCLEOTIDE SEQUENCE [LARGE SCALE GENOMIC DNA]</scope>
    <source>
        <strain evidence="3 4">DSM 45486</strain>
    </source>
</reference>
<evidence type="ECO:0000313" key="3">
    <source>
        <dbReference type="EMBL" id="MBB5801942.1"/>
    </source>
</evidence>
<feature type="domain" description="Galactosyltransferase C-terminal" evidence="2">
    <location>
        <begin position="198"/>
        <end position="239"/>
    </location>
</feature>
<dbReference type="SUPFAM" id="SSF53448">
    <property type="entry name" value="Nucleotide-diphospho-sugar transferases"/>
    <property type="match status" value="1"/>
</dbReference>
<dbReference type="InterPro" id="IPR029044">
    <property type="entry name" value="Nucleotide-diphossugar_trans"/>
</dbReference>
<evidence type="ECO:0000256" key="1">
    <source>
        <dbReference type="ARBA" id="ARBA00022679"/>
    </source>
</evidence>
<protein>
    <recommendedName>
        <fullName evidence="2">Galactosyltransferase C-terminal domain-containing protein</fullName>
    </recommendedName>
</protein>
<proteinExistence type="predicted"/>
<dbReference type="GO" id="GO:0016740">
    <property type="term" value="F:transferase activity"/>
    <property type="evidence" value="ECO:0007669"/>
    <property type="project" value="UniProtKB-KW"/>
</dbReference>
<dbReference type="RefSeq" id="WP_184918351.1">
    <property type="nucleotide sequence ID" value="NZ_JACHMO010000001.1"/>
</dbReference>
<accession>A0A7W9LZQ2</accession>
<dbReference type="Pfam" id="PF02709">
    <property type="entry name" value="Glyco_transf_7C"/>
    <property type="match status" value="1"/>
</dbReference>
<dbReference type="EMBL" id="JACHMO010000001">
    <property type="protein sequence ID" value="MBB5801942.1"/>
    <property type="molecule type" value="Genomic_DNA"/>
</dbReference>
<name>A0A7W9LZQ2_9PSEU</name>
<keyword evidence="4" id="KW-1185">Reference proteome</keyword>